<organism evidence="3 4">
    <name type="scientific">Ferrimonas marina</name>
    <dbReference type="NCBI Taxonomy" id="299255"/>
    <lineage>
        <taxon>Bacteria</taxon>
        <taxon>Pseudomonadati</taxon>
        <taxon>Pseudomonadota</taxon>
        <taxon>Gammaproteobacteria</taxon>
        <taxon>Alteromonadales</taxon>
        <taxon>Ferrimonadaceae</taxon>
        <taxon>Ferrimonas</taxon>
    </lineage>
</organism>
<protein>
    <submittedName>
        <fullName evidence="3">Peptidase family M28</fullName>
    </submittedName>
</protein>
<proteinExistence type="predicted"/>
<feature type="signal peptide" evidence="1">
    <location>
        <begin position="1"/>
        <end position="20"/>
    </location>
</feature>
<dbReference type="Proteomes" id="UP000184268">
    <property type="component" value="Unassembled WGS sequence"/>
</dbReference>
<evidence type="ECO:0000256" key="1">
    <source>
        <dbReference type="SAM" id="SignalP"/>
    </source>
</evidence>
<keyword evidence="1" id="KW-0732">Signal</keyword>
<dbReference type="GO" id="GO:0008235">
    <property type="term" value="F:metalloexopeptidase activity"/>
    <property type="evidence" value="ECO:0007669"/>
    <property type="project" value="InterPro"/>
</dbReference>
<evidence type="ECO:0000259" key="2">
    <source>
        <dbReference type="Pfam" id="PF04389"/>
    </source>
</evidence>
<reference evidence="3 4" key="1">
    <citation type="submission" date="2016-11" db="EMBL/GenBank/DDBJ databases">
        <authorList>
            <person name="Jaros S."/>
            <person name="Januszkiewicz K."/>
            <person name="Wedrychowicz H."/>
        </authorList>
    </citation>
    <scope>NUCLEOTIDE SEQUENCE [LARGE SCALE GENOMIC DNA]</scope>
    <source>
        <strain evidence="3 4">DSM 16917</strain>
    </source>
</reference>
<sequence length="301" mass="33333">MVRLFPALFLLLCGCQSPQAPCPALSPDPVLLGQLQQDVQALTDPAMAGRRTGTPGAILAATYLQQRLSPLPPWQQDYLHPFQYGPGWAPRQGLNLVAWVPGPPPYRLVVAHYDHLGRHQGQIYPGADDNASGVAVLLALAHRAHQQPLPHGVIFAALDAEENGLHGSQALQQQLAEVPLAWVLNLDMVGRPDRQGHGRLWWRPGWEQGEAGLAQLQQTACLRKGPRRMKGARGSSKDSYDPLKASDHYPFHRAGLPWYYLGVTAHKDYHRTTDKAERLDYPFMTGITEGVWLILSDPDRD</sequence>
<evidence type="ECO:0000313" key="4">
    <source>
        <dbReference type="Proteomes" id="UP000184268"/>
    </source>
</evidence>
<feature type="domain" description="Peptidase M28" evidence="2">
    <location>
        <begin position="105"/>
        <end position="291"/>
    </location>
</feature>
<dbReference type="OrthoDB" id="1521787at2"/>
<dbReference type="EMBL" id="FQXG01000006">
    <property type="protein sequence ID" value="SHI04957.1"/>
    <property type="molecule type" value="Genomic_DNA"/>
</dbReference>
<dbReference type="RefSeq" id="WP_067662555.1">
    <property type="nucleotide sequence ID" value="NZ_FQXG01000006.1"/>
</dbReference>
<gene>
    <name evidence="3" type="ORF">SAMN02745129_3819</name>
</gene>
<accession>A0A1M5XYR5</accession>
<dbReference type="PANTHER" id="PTHR12147">
    <property type="entry name" value="METALLOPEPTIDASE M28 FAMILY MEMBER"/>
    <property type="match status" value="1"/>
</dbReference>
<dbReference type="InterPro" id="IPR007484">
    <property type="entry name" value="Peptidase_M28"/>
</dbReference>
<dbReference type="AlphaFoldDB" id="A0A1M5XYR5"/>
<dbReference type="Gene3D" id="3.40.630.10">
    <property type="entry name" value="Zn peptidases"/>
    <property type="match status" value="1"/>
</dbReference>
<evidence type="ECO:0000313" key="3">
    <source>
        <dbReference type="EMBL" id="SHI04957.1"/>
    </source>
</evidence>
<dbReference type="STRING" id="299255.SAMN02745129_3819"/>
<dbReference type="PANTHER" id="PTHR12147:SF26">
    <property type="entry name" value="PEPTIDASE M28 DOMAIN-CONTAINING PROTEIN"/>
    <property type="match status" value="1"/>
</dbReference>
<keyword evidence="4" id="KW-1185">Reference proteome</keyword>
<dbReference type="PROSITE" id="PS51257">
    <property type="entry name" value="PROKAR_LIPOPROTEIN"/>
    <property type="match status" value="1"/>
</dbReference>
<dbReference type="InterPro" id="IPR045175">
    <property type="entry name" value="M28_fam"/>
</dbReference>
<dbReference type="GO" id="GO:0006508">
    <property type="term" value="P:proteolysis"/>
    <property type="evidence" value="ECO:0007669"/>
    <property type="project" value="InterPro"/>
</dbReference>
<feature type="chain" id="PRO_5009915130" evidence="1">
    <location>
        <begin position="21"/>
        <end position="301"/>
    </location>
</feature>
<dbReference type="Pfam" id="PF04389">
    <property type="entry name" value="Peptidase_M28"/>
    <property type="match status" value="1"/>
</dbReference>
<dbReference type="SUPFAM" id="SSF53187">
    <property type="entry name" value="Zn-dependent exopeptidases"/>
    <property type="match status" value="1"/>
</dbReference>
<name>A0A1M5XYR5_9GAMM</name>